<protein>
    <submittedName>
        <fullName evidence="1">Uncharacterized protein</fullName>
    </submittedName>
</protein>
<gene>
    <name evidence="1" type="ORF">glysoja_028426</name>
</gene>
<dbReference type="AlphaFoldDB" id="A0A0B2SLX1"/>
<reference evidence="1" key="1">
    <citation type="submission" date="2014-07" db="EMBL/GenBank/DDBJ databases">
        <title>Identification of a novel salt tolerance gene in wild soybean by whole-genome sequencing.</title>
        <authorList>
            <person name="Lam H.-M."/>
            <person name="Qi X."/>
            <person name="Li M.-W."/>
            <person name="Liu X."/>
            <person name="Xie M."/>
            <person name="Ni M."/>
            <person name="Xu X."/>
        </authorList>
    </citation>
    <scope>NUCLEOTIDE SEQUENCE [LARGE SCALE GENOMIC DNA]</scope>
    <source>
        <tissue evidence="1">Root</tissue>
    </source>
</reference>
<evidence type="ECO:0000313" key="1">
    <source>
        <dbReference type="EMBL" id="KHN45419.1"/>
    </source>
</evidence>
<name>A0A0B2SLX1_GLYSO</name>
<sequence>MENVTTSFSTDMKLLIFNWMHDVSSTDEIAGLAEMLEGFRQL</sequence>
<organism evidence="1">
    <name type="scientific">Glycine soja</name>
    <name type="common">Wild soybean</name>
    <dbReference type="NCBI Taxonomy" id="3848"/>
    <lineage>
        <taxon>Eukaryota</taxon>
        <taxon>Viridiplantae</taxon>
        <taxon>Streptophyta</taxon>
        <taxon>Embryophyta</taxon>
        <taxon>Tracheophyta</taxon>
        <taxon>Spermatophyta</taxon>
        <taxon>Magnoliopsida</taxon>
        <taxon>eudicotyledons</taxon>
        <taxon>Gunneridae</taxon>
        <taxon>Pentapetalae</taxon>
        <taxon>rosids</taxon>
        <taxon>fabids</taxon>
        <taxon>Fabales</taxon>
        <taxon>Fabaceae</taxon>
        <taxon>Papilionoideae</taxon>
        <taxon>50 kb inversion clade</taxon>
        <taxon>NPAAA clade</taxon>
        <taxon>indigoferoid/millettioid clade</taxon>
        <taxon>Phaseoleae</taxon>
        <taxon>Glycine</taxon>
        <taxon>Glycine subgen. Soja</taxon>
    </lineage>
</organism>
<accession>A0A0B2SLX1</accession>
<dbReference type="Proteomes" id="UP000053555">
    <property type="component" value="Unassembled WGS sequence"/>
</dbReference>
<dbReference type="EMBL" id="KN642294">
    <property type="protein sequence ID" value="KHN45419.1"/>
    <property type="molecule type" value="Genomic_DNA"/>
</dbReference>
<proteinExistence type="predicted"/>